<gene>
    <name evidence="3" type="ORF">GYA93_00400</name>
</gene>
<evidence type="ECO:0000313" key="4">
    <source>
        <dbReference type="Proteomes" id="UP000466307"/>
    </source>
</evidence>
<name>A0A7K3LIF5_9ACTN</name>
<reference evidence="3 4" key="1">
    <citation type="submission" date="2020-01" db="EMBL/GenBank/DDBJ databases">
        <title>Investigation of new actinobacteria for the biodesulphurisation of diesel fuel.</title>
        <authorList>
            <person name="Athi Narayanan S.M."/>
        </authorList>
    </citation>
    <scope>NUCLEOTIDE SEQUENCE [LARGE SCALE GENOMIC DNA]</scope>
    <source>
        <strain evidence="3 4">213E</strain>
    </source>
</reference>
<evidence type="ECO:0000259" key="2">
    <source>
        <dbReference type="PROSITE" id="PS51549"/>
    </source>
</evidence>
<protein>
    <submittedName>
        <fullName evidence="3">DM13 domain-containing protein</fullName>
    </submittedName>
</protein>
<dbReference type="AlphaFoldDB" id="A0A7K3LIF5"/>
<dbReference type="EMBL" id="JAADZU010000001">
    <property type="protein sequence ID" value="NDK88048.1"/>
    <property type="molecule type" value="Genomic_DNA"/>
</dbReference>
<sequence>MAGGVGVALVIAIVVGGLVFQPWLLFVDTEIDDEIPTAVTSVPAGTEPVAAPVLLSQGDLISHEHDTSGSVSVIENPDGSRVLAIENLDTTTGPDVHVWLSAGEVVPGRSGWHTAGDAARVDLGKIKGNRGDQVYSIPAGTDLAEYPAVVLWCVRFSVSFGAAELHPAA</sequence>
<feature type="transmembrane region" description="Helical" evidence="1">
    <location>
        <begin position="6"/>
        <end position="26"/>
    </location>
</feature>
<comment type="caution">
    <text evidence="3">The sequence shown here is derived from an EMBL/GenBank/DDBJ whole genome shotgun (WGS) entry which is preliminary data.</text>
</comment>
<keyword evidence="1" id="KW-0472">Membrane</keyword>
<keyword evidence="1" id="KW-0812">Transmembrane</keyword>
<accession>A0A7K3LIF5</accession>
<evidence type="ECO:0000256" key="1">
    <source>
        <dbReference type="SAM" id="Phobius"/>
    </source>
</evidence>
<evidence type="ECO:0000313" key="3">
    <source>
        <dbReference type="EMBL" id="NDK88048.1"/>
    </source>
</evidence>
<dbReference type="InterPro" id="IPR019545">
    <property type="entry name" value="DM13_domain"/>
</dbReference>
<proteinExistence type="predicted"/>
<keyword evidence="4" id="KW-1185">Reference proteome</keyword>
<keyword evidence="1" id="KW-1133">Transmembrane helix</keyword>
<organism evidence="3 4">
    <name type="scientific">Gordonia desulfuricans</name>
    <dbReference type="NCBI Taxonomy" id="89051"/>
    <lineage>
        <taxon>Bacteria</taxon>
        <taxon>Bacillati</taxon>
        <taxon>Actinomycetota</taxon>
        <taxon>Actinomycetes</taxon>
        <taxon>Mycobacteriales</taxon>
        <taxon>Gordoniaceae</taxon>
        <taxon>Gordonia</taxon>
    </lineage>
</organism>
<dbReference type="RefSeq" id="WP_059036963.1">
    <property type="nucleotide sequence ID" value="NZ_JAADZU010000001.1"/>
</dbReference>
<feature type="domain" description="DM13" evidence="2">
    <location>
        <begin position="52"/>
        <end position="166"/>
    </location>
</feature>
<dbReference type="Proteomes" id="UP000466307">
    <property type="component" value="Unassembled WGS sequence"/>
</dbReference>
<dbReference type="Pfam" id="PF10517">
    <property type="entry name" value="DM13"/>
    <property type="match status" value="1"/>
</dbReference>
<dbReference type="PROSITE" id="PS51549">
    <property type="entry name" value="DM13"/>
    <property type="match status" value="1"/>
</dbReference>